<evidence type="ECO:0000259" key="3">
    <source>
        <dbReference type="Pfam" id="PF07910"/>
    </source>
</evidence>
<feature type="domain" description="UFSP1/2/DUB catalytic" evidence="3">
    <location>
        <begin position="117"/>
        <end position="305"/>
    </location>
</feature>
<evidence type="ECO:0000256" key="2">
    <source>
        <dbReference type="SAM" id="MobiDB-lite"/>
    </source>
</evidence>
<keyword evidence="5" id="KW-1185">Reference proteome</keyword>
<proteinExistence type="predicted"/>
<comment type="caution">
    <text evidence="4">The sequence shown here is derived from an EMBL/GenBank/DDBJ whole genome shotgun (WGS) entry which is preliminary data.</text>
</comment>
<dbReference type="Proteomes" id="UP001165060">
    <property type="component" value="Unassembled WGS sequence"/>
</dbReference>
<reference evidence="4 5" key="1">
    <citation type="journal article" date="2023" name="Commun. Biol.">
        <title>Genome analysis of Parmales, the sister group of diatoms, reveals the evolutionary specialization of diatoms from phago-mixotrophs to photoautotrophs.</title>
        <authorList>
            <person name="Ban H."/>
            <person name="Sato S."/>
            <person name="Yoshikawa S."/>
            <person name="Yamada K."/>
            <person name="Nakamura Y."/>
            <person name="Ichinomiya M."/>
            <person name="Sato N."/>
            <person name="Blanc-Mathieu R."/>
            <person name="Endo H."/>
            <person name="Kuwata A."/>
            <person name="Ogata H."/>
        </authorList>
    </citation>
    <scope>NUCLEOTIDE SEQUENCE [LARGE SCALE GENOMIC DNA]</scope>
</reference>
<keyword evidence="1" id="KW-0378">Hydrolase</keyword>
<name>A0ABQ6MIM6_9STRA</name>
<dbReference type="InterPro" id="IPR012462">
    <property type="entry name" value="UFSP1/2_DUB_cat"/>
</dbReference>
<evidence type="ECO:0000313" key="5">
    <source>
        <dbReference type="Proteomes" id="UP001165060"/>
    </source>
</evidence>
<evidence type="ECO:0000313" key="4">
    <source>
        <dbReference type="EMBL" id="GMI26584.1"/>
    </source>
</evidence>
<dbReference type="Pfam" id="PF07910">
    <property type="entry name" value="Peptidase_C78"/>
    <property type="match status" value="1"/>
</dbReference>
<accession>A0ABQ6MIM6</accession>
<gene>
    <name evidence="4" type="ORF">TeGR_g9146</name>
</gene>
<feature type="compositionally biased region" description="Basic residues" evidence="2">
    <location>
        <begin position="15"/>
        <end position="27"/>
    </location>
</feature>
<organism evidence="4 5">
    <name type="scientific">Tetraparma gracilis</name>
    <dbReference type="NCBI Taxonomy" id="2962635"/>
    <lineage>
        <taxon>Eukaryota</taxon>
        <taxon>Sar</taxon>
        <taxon>Stramenopiles</taxon>
        <taxon>Ochrophyta</taxon>
        <taxon>Bolidophyceae</taxon>
        <taxon>Parmales</taxon>
        <taxon>Triparmaceae</taxon>
        <taxon>Tetraparma</taxon>
    </lineage>
</organism>
<sequence>MDEGGAVAPPPAPSRHLRSRSRSKRRYPTWYTGRPSRPCCLLKDPNLPPPTSVSSLFQMLLLNPNLLNPSAPAPPALSPFCCIPSSASSLPVPPPPQAFTVLAHRATPYLKQTTPTSCGYYNFLMLLPALYSSAALRPHVPNPPAASILDVQKLLRRSWEAGSDPVGARHYAGCNGIEGSTALTGARHYAGCNGIEGSTALTGAADFCCLLRHHRVRCDILSFARASALLDYCRDYFYFDLMPTDRLTQTELPPLFLQREGHSLLVVGVVYDPDDDKCNLLIFDPEHRSQLVVKGEDELEAAVKTKKKKTYQVIRVDASCLGAEEAKKASRDLKFKVCHRI</sequence>
<feature type="region of interest" description="Disordered" evidence="2">
    <location>
        <begin position="1"/>
        <end position="29"/>
    </location>
</feature>
<protein>
    <recommendedName>
        <fullName evidence="3">UFSP1/2/DUB catalytic domain-containing protein</fullName>
    </recommendedName>
</protein>
<dbReference type="Gene3D" id="3.90.70.130">
    <property type="match status" value="1"/>
</dbReference>
<dbReference type="EMBL" id="BRYB01005603">
    <property type="protein sequence ID" value="GMI26584.1"/>
    <property type="molecule type" value="Genomic_DNA"/>
</dbReference>
<evidence type="ECO:0000256" key="1">
    <source>
        <dbReference type="ARBA" id="ARBA00022801"/>
    </source>
</evidence>